<feature type="region of interest" description="Disordered" evidence="1">
    <location>
        <begin position="29"/>
        <end position="68"/>
    </location>
</feature>
<comment type="caution">
    <text evidence="2">The sequence shown here is derived from an EMBL/GenBank/DDBJ whole genome shotgun (WGS) entry which is preliminary data.</text>
</comment>
<reference evidence="2" key="1">
    <citation type="submission" date="2023-01" db="EMBL/GenBank/DDBJ databases">
        <title>The chitinases involved in constricting ring structure development in the nematode-trapping fungus Drechslerella dactyloides.</title>
        <authorList>
            <person name="Wang R."/>
            <person name="Zhang L."/>
            <person name="Tang P."/>
            <person name="Li S."/>
            <person name="Liang L."/>
        </authorList>
    </citation>
    <scope>NUCLEOTIDE SEQUENCE</scope>
    <source>
        <strain evidence="2">YMF1.00031</strain>
    </source>
</reference>
<evidence type="ECO:0000313" key="3">
    <source>
        <dbReference type="Proteomes" id="UP001221413"/>
    </source>
</evidence>
<accession>A0AAD6NKF9</accession>
<sequence length="68" mass="7313">MAGQVLPALAESKALDDPICWRELRRPVGETGRRSTAGRRVSDGVSDAPINVKCDLGGERGRPGKARR</sequence>
<name>A0AAD6NKF9_DREDA</name>
<proteinExistence type="predicted"/>
<dbReference type="Proteomes" id="UP001221413">
    <property type="component" value="Unassembled WGS sequence"/>
</dbReference>
<gene>
    <name evidence="2" type="ORF">Dda_4112</name>
</gene>
<evidence type="ECO:0000313" key="2">
    <source>
        <dbReference type="EMBL" id="KAJ6261442.1"/>
    </source>
</evidence>
<protein>
    <submittedName>
        <fullName evidence="2">Uncharacterized protein</fullName>
    </submittedName>
</protein>
<dbReference type="EMBL" id="JAQGDS010000004">
    <property type="protein sequence ID" value="KAJ6261442.1"/>
    <property type="molecule type" value="Genomic_DNA"/>
</dbReference>
<keyword evidence="3" id="KW-1185">Reference proteome</keyword>
<dbReference type="AlphaFoldDB" id="A0AAD6NKF9"/>
<evidence type="ECO:0000256" key="1">
    <source>
        <dbReference type="SAM" id="MobiDB-lite"/>
    </source>
</evidence>
<organism evidence="2 3">
    <name type="scientific">Drechslerella dactyloides</name>
    <name type="common">Nematode-trapping fungus</name>
    <name type="synonym">Arthrobotrys dactyloides</name>
    <dbReference type="NCBI Taxonomy" id="74499"/>
    <lineage>
        <taxon>Eukaryota</taxon>
        <taxon>Fungi</taxon>
        <taxon>Dikarya</taxon>
        <taxon>Ascomycota</taxon>
        <taxon>Pezizomycotina</taxon>
        <taxon>Orbiliomycetes</taxon>
        <taxon>Orbiliales</taxon>
        <taxon>Orbiliaceae</taxon>
        <taxon>Drechslerella</taxon>
    </lineage>
</organism>